<evidence type="ECO:0000256" key="1">
    <source>
        <dbReference type="SAM" id="MobiDB-lite"/>
    </source>
</evidence>
<organism evidence="2 3">
    <name type="scientific">Halomonas pelophila</name>
    <dbReference type="NCBI Taxonomy" id="3151122"/>
    <lineage>
        <taxon>Bacteria</taxon>
        <taxon>Pseudomonadati</taxon>
        <taxon>Pseudomonadota</taxon>
        <taxon>Gammaproteobacteria</taxon>
        <taxon>Oceanospirillales</taxon>
        <taxon>Halomonadaceae</taxon>
        <taxon>Halomonas</taxon>
    </lineage>
</organism>
<feature type="region of interest" description="Disordered" evidence="1">
    <location>
        <begin position="78"/>
        <end position="100"/>
    </location>
</feature>
<proteinExistence type="predicted"/>
<comment type="caution">
    <text evidence="2">The sequence shown here is derived from an EMBL/GenBank/DDBJ whole genome shotgun (WGS) entry which is preliminary data.</text>
</comment>
<evidence type="ECO:0000313" key="3">
    <source>
        <dbReference type="Proteomes" id="UP001472978"/>
    </source>
</evidence>
<dbReference type="RefSeq" id="WP_349758606.1">
    <property type="nucleotide sequence ID" value="NZ_JBEGCI010000008.1"/>
</dbReference>
<dbReference type="EMBL" id="JBEGCI010000008">
    <property type="protein sequence ID" value="MEQ6889076.1"/>
    <property type="molecule type" value="Genomic_DNA"/>
</dbReference>
<name>A0ABV1N6M5_9GAMM</name>
<accession>A0ABV1N6M5</accession>
<reference evidence="2 3" key="1">
    <citation type="submission" date="2024-05" db="EMBL/GenBank/DDBJ databases">
        <title>Halomonas sp. CS7 16S ribosomal RNA gene Genome sequencing and assembly.</title>
        <authorList>
            <person name="Yook S."/>
        </authorList>
    </citation>
    <scope>NUCLEOTIDE SEQUENCE [LARGE SCALE GENOMIC DNA]</scope>
    <source>
        <strain evidence="2 3">CS7</strain>
    </source>
</reference>
<evidence type="ECO:0000313" key="2">
    <source>
        <dbReference type="EMBL" id="MEQ6889076.1"/>
    </source>
</evidence>
<keyword evidence="3" id="KW-1185">Reference proteome</keyword>
<protein>
    <submittedName>
        <fullName evidence="2">Uncharacterized protein</fullName>
    </submittedName>
</protein>
<sequence length="100" mass="11003">MRDLMAPTTPAATRYNAARWVLEHAGHKIADESADLDSNPSFEEMDAEELSQAVASGMQALRDLAEQLQDHHVVDGQARRLQTVGPPAPSEMETDTDFLQ</sequence>
<gene>
    <name evidence="2" type="ORF">ABE957_10370</name>
</gene>
<dbReference type="Proteomes" id="UP001472978">
    <property type="component" value="Unassembled WGS sequence"/>
</dbReference>